<keyword evidence="3" id="KW-0479">Metal-binding</keyword>
<dbReference type="Gene3D" id="3.40.190.80">
    <property type="match status" value="1"/>
</dbReference>
<protein>
    <recommendedName>
        <fullName evidence="7">inositol-1,4-bisphosphate 1-phosphatase</fullName>
        <ecNumber evidence="7">3.1.3.57</ecNumber>
    </recommendedName>
</protein>
<evidence type="ECO:0000256" key="2">
    <source>
        <dbReference type="ARBA" id="ARBA00022671"/>
    </source>
</evidence>
<dbReference type="PANTHER" id="PTHR43028:SF3">
    <property type="entry name" value="INOSITOL POLYPHOSPHATE 1-PHOSPHATASE"/>
    <property type="match status" value="1"/>
</dbReference>
<dbReference type="Pfam" id="PF00459">
    <property type="entry name" value="Inositol_P"/>
    <property type="match status" value="1"/>
</dbReference>
<keyword evidence="2" id="KW-0452">Lithium</keyword>
<gene>
    <name evidence="9" type="primary">LOC106475836</name>
</gene>
<comment type="catalytic activity">
    <reaction evidence="5">
        <text>1D-myo-inositol 1,3,4-trisphosphate + H2O = 1D-myo-inositol 3,4-bisphosphate + phosphate</text>
        <dbReference type="Rhea" id="RHEA:70319"/>
        <dbReference type="ChEBI" id="CHEBI:15377"/>
        <dbReference type="ChEBI" id="CHEBI:43474"/>
        <dbReference type="ChEBI" id="CHEBI:58414"/>
        <dbReference type="ChEBI" id="CHEBI:83241"/>
    </reaction>
    <physiologicalReaction direction="left-to-right" evidence="5">
        <dbReference type="Rhea" id="RHEA:70320"/>
    </physiologicalReaction>
</comment>
<dbReference type="EC" id="3.1.3.57" evidence="7"/>
<evidence type="ECO:0000313" key="9">
    <source>
        <dbReference type="RefSeq" id="XP_022235562.1"/>
    </source>
</evidence>
<dbReference type="Gene3D" id="3.30.540.10">
    <property type="entry name" value="Fructose-1,6-Bisphosphatase, subunit A, domain 1"/>
    <property type="match status" value="1"/>
</dbReference>
<evidence type="ECO:0000256" key="1">
    <source>
        <dbReference type="ARBA" id="ARBA00009759"/>
    </source>
</evidence>
<dbReference type="PROSITE" id="PS00629">
    <property type="entry name" value="IMP_1"/>
    <property type="match status" value="1"/>
</dbReference>
<evidence type="ECO:0000256" key="7">
    <source>
        <dbReference type="ARBA" id="ARBA00044519"/>
    </source>
</evidence>
<evidence type="ECO:0000256" key="5">
    <source>
        <dbReference type="ARBA" id="ARBA00044465"/>
    </source>
</evidence>
<dbReference type="InterPro" id="IPR020583">
    <property type="entry name" value="Inositol_monoP_metal-BS"/>
</dbReference>
<name>A0ABM1RW07_LIMPO</name>
<dbReference type="PROSITE" id="PS00630">
    <property type="entry name" value="IMP_2"/>
    <property type="match status" value="1"/>
</dbReference>
<evidence type="ECO:0000313" key="8">
    <source>
        <dbReference type="Proteomes" id="UP000694941"/>
    </source>
</evidence>
<comment type="catalytic activity">
    <reaction evidence="6">
        <text>1D-myo-inositol 1,4-bisphosphate + H2O = 1D-myo-inositol 4-phosphate + phosphate</text>
        <dbReference type="Rhea" id="RHEA:15553"/>
        <dbReference type="ChEBI" id="CHEBI:15377"/>
        <dbReference type="ChEBI" id="CHEBI:43474"/>
        <dbReference type="ChEBI" id="CHEBI:58282"/>
        <dbReference type="ChEBI" id="CHEBI:58469"/>
        <dbReference type="EC" id="3.1.3.57"/>
    </reaction>
    <physiologicalReaction direction="left-to-right" evidence="6">
        <dbReference type="Rhea" id="RHEA:15554"/>
    </physiologicalReaction>
</comment>
<organism evidence="8 9">
    <name type="scientific">Limulus polyphemus</name>
    <name type="common">Atlantic horseshoe crab</name>
    <dbReference type="NCBI Taxonomy" id="6850"/>
    <lineage>
        <taxon>Eukaryota</taxon>
        <taxon>Metazoa</taxon>
        <taxon>Ecdysozoa</taxon>
        <taxon>Arthropoda</taxon>
        <taxon>Chelicerata</taxon>
        <taxon>Merostomata</taxon>
        <taxon>Xiphosura</taxon>
        <taxon>Limulidae</taxon>
        <taxon>Limulus</taxon>
    </lineage>
</organism>
<dbReference type="GeneID" id="106475836"/>
<sequence length="436" mass="47925">MGTEQQQLVKAQELLQTLVNASEKAANIARACRGESTLFSLLVEEKKDGEKNKRFFQDFKTLADVLVQECVRHDVSKRFPGIEESIRGEESNQFTNTLGESICVKVMATGTETENLLAKVLDGNKNAAALLADLVHEDINNSVVEPRLDSSIQFPLNDIGIWIDPIDSTSEYVNGQWEKPGVFGIASSGLQSVCVLIGMYSVSSGAPLLGVVNQPFYAWDYYLTLSSISPTTAGRIDSVHLTSFVVNQPFYAWDYSLNRWTGRCIWGFCHQKTTLNVDEKLCHNISSELAANCNTPLDKSVITISSSEASPLVSALKDKYEVVFAAGAGYKVVNVACGLANLYLLTKGSTFRWDTCAPHAILRSMGGGVMNLKKVLSLPLDSLLDNQENLQLIYNSPEEGVSGVDRWCNMDGLIAYRDTASLLELVQFLKEVNLKP</sequence>
<dbReference type="InterPro" id="IPR044897">
    <property type="entry name" value="INPP1_dom_1"/>
</dbReference>
<evidence type="ECO:0000256" key="3">
    <source>
        <dbReference type="ARBA" id="ARBA00022723"/>
    </source>
</evidence>
<keyword evidence="4" id="KW-0460">Magnesium</keyword>
<accession>A0ABM1RW07</accession>
<dbReference type="Proteomes" id="UP000694941">
    <property type="component" value="Unplaced"/>
</dbReference>
<dbReference type="InterPro" id="IPR020550">
    <property type="entry name" value="Inositol_monophosphatase_CS"/>
</dbReference>
<dbReference type="InterPro" id="IPR000760">
    <property type="entry name" value="Inositol_monophosphatase-like"/>
</dbReference>
<proteinExistence type="inferred from homology"/>
<dbReference type="InterPro" id="IPR050725">
    <property type="entry name" value="CysQ/Inositol_MonoPase"/>
</dbReference>
<comment type="similarity">
    <text evidence="1">Belongs to the inositol monophosphatase superfamily.</text>
</comment>
<evidence type="ECO:0000256" key="4">
    <source>
        <dbReference type="ARBA" id="ARBA00022842"/>
    </source>
</evidence>
<dbReference type="RefSeq" id="XP_022235562.1">
    <property type="nucleotide sequence ID" value="XM_022379854.1"/>
</dbReference>
<dbReference type="Gene3D" id="4.10.460.10">
    <property type="entry name" value="Inositol Polyphosphate 1-phosphatase, domain 1"/>
    <property type="match status" value="1"/>
</dbReference>
<keyword evidence="8" id="KW-1185">Reference proteome</keyword>
<reference evidence="9" key="1">
    <citation type="submission" date="2025-08" db="UniProtKB">
        <authorList>
            <consortium name="RefSeq"/>
        </authorList>
    </citation>
    <scope>IDENTIFICATION</scope>
    <source>
        <tissue evidence="9">Muscle</tissue>
    </source>
</reference>
<dbReference type="PANTHER" id="PTHR43028">
    <property type="entry name" value="3'(2'),5'-BISPHOSPHATE NUCLEOTIDASE 1"/>
    <property type="match status" value="1"/>
</dbReference>
<evidence type="ECO:0000256" key="6">
    <source>
        <dbReference type="ARBA" id="ARBA00044478"/>
    </source>
</evidence>
<dbReference type="SUPFAM" id="SSF56655">
    <property type="entry name" value="Carbohydrate phosphatase"/>
    <property type="match status" value="1"/>
</dbReference>